<feature type="region of interest" description="Disordered" evidence="1">
    <location>
        <begin position="1"/>
        <end position="23"/>
    </location>
</feature>
<reference evidence="2" key="1">
    <citation type="submission" date="2019-08" db="EMBL/GenBank/DDBJ databases">
        <authorList>
            <person name="Kucharzyk K."/>
            <person name="Murdoch R.W."/>
            <person name="Higgins S."/>
            <person name="Loffler F."/>
        </authorList>
    </citation>
    <scope>NUCLEOTIDE SEQUENCE</scope>
</reference>
<sequence length="60" mass="6504">MHCGVPSARNRQQGSSPVSSGTAPKNTAIMIFRLSLDAAASKPGYSDLCRKDYFDHTLFT</sequence>
<dbReference type="EMBL" id="VSSQ01019398">
    <property type="protein sequence ID" value="MPM63411.1"/>
    <property type="molecule type" value="Genomic_DNA"/>
</dbReference>
<protein>
    <submittedName>
        <fullName evidence="2">Uncharacterized protein</fullName>
    </submittedName>
</protein>
<accession>A0A645BFJ9</accession>
<gene>
    <name evidence="2" type="ORF">SDC9_110291</name>
</gene>
<comment type="caution">
    <text evidence="2">The sequence shown here is derived from an EMBL/GenBank/DDBJ whole genome shotgun (WGS) entry which is preliminary data.</text>
</comment>
<dbReference type="AlphaFoldDB" id="A0A645BFJ9"/>
<evidence type="ECO:0000256" key="1">
    <source>
        <dbReference type="SAM" id="MobiDB-lite"/>
    </source>
</evidence>
<feature type="compositionally biased region" description="Polar residues" evidence="1">
    <location>
        <begin position="9"/>
        <end position="23"/>
    </location>
</feature>
<proteinExistence type="predicted"/>
<organism evidence="2">
    <name type="scientific">bioreactor metagenome</name>
    <dbReference type="NCBI Taxonomy" id="1076179"/>
    <lineage>
        <taxon>unclassified sequences</taxon>
        <taxon>metagenomes</taxon>
        <taxon>ecological metagenomes</taxon>
    </lineage>
</organism>
<evidence type="ECO:0000313" key="2">
    <source>
        <dbReference type="EMBL" id="MPM63411.1"/>
    </source>
</evidence>
<name>A0A645BFJ9_9ZZZZ</name>